<name>A0A5C3PL76_9APHY</name>
<keyword evidence="2" id="KW-1185">Reference proteome</keyword>
<proteinExistence type="predicted"/>
<dbReference type="AlphaFoldDB" id="A0A5C3PL76"/>
<accession>A0A5C3PL76</accession>
<protein>
    <submittedName>
        <fullName evidence="1">Uncharacterized protein</fullName>
    </submittedName>
</protein>
<reference evidence="1 2" key="1">
    <citation type="journal article" date="2019" name="Nat. Ecol. Evol.">
        <title>Megaphylogeny resolves global patterns of mushroom evolution.</title>
        <authorList>
            <person name="Varga T."/>
            <person name="Krizsan K."/>
            <person name="Foldi C."/>
            <person name="Dima B."/>
            <person name="Sanchez-Garcia M."/>
            <person name="Sanchez-Ramirez S."/>
            <person name="Szollosi G.J."/>
            <person name="Szarkandi J.G."/>
            <person name="Papp V."/>
            <person name="Albert L."/>
            <person name="Andreopoulos W."/>
            <person name="Angelini C."/>
            <person name="Antonin V."/>
            <person name="Barry K.W."/>
            <person name="Bougher N.L."/>
            <person name="Buchanan P."/>
            <person name="Buyck B."/>
            <person name="Bense V."/>
            <person name="Catcheside P."/>
            <person name="Chovatia M."/>
            <person name="Cooper J."/>
            <person name="Damon W."/>
            <person name="Desjardin D."/>
            <person name="Finy P."/>
            <person name="Geml J."/>
            <person name="Haridas S."/>
            <person name="Hughes K."/>
            <person name="Justo A."/>
            <person name="Karasinski D."/>
            <person name="Kautmanova I."/>
            <person name="Kiss B."/>
            <person name="Kocsube S."/>
            <person name="Kotiranta H."/>
            <person name="LaButti K.M."/>
            <person name="Lechner B.E."/>
            <person name="Liimatainen K."/>
            <person name="Lipzen A."/>
            <person name="Lukacs Z."/>
            <person name="Mihaltcheva S."/>
            <person name="Morgado L.N."/>
            <person name="Niskanen T."/>
            <person name="Noordeloos M.E."/>
            <person name="Ohm R.A."/>
            <person name="Ortiz-Santana B."/>
            <person name="Ovrebo C."/>
            <person name="Racz N."/>
            <person name="Riley R."/>
            <person name="Savchenko A."/>
            <person name="Shiryaev A."/>
            <person name="Soop K."/>
            <person name="Spirin V."/>
            <person name="Szebenyi C."/>
            <person name="Tomsovsky M."/>
            <person name="Tulloss R.E."/>
            <person name="Uehling J."/>
            <person name="Grigoriev I.V."/>
            <person name="Vagvolgyi C."/>
            <person name="Papp T."/>
            <person name="Martin F.M."/>
            <person name="Miettinen O."/>
            <person name="Hibbett D.S."/>
            <person name="Nagy L.G."/>
        </authorList>
    </citation>
    <scope>NUCLEOTIDE SEQUENCE [LARGE SCALE GENOMIC DNA]</scope>
    <source>
        <strain evidence="1 2">HHB13444</strain>
    </source>
</reference>
<organism evidence="1 2">
    <name type="scientific">Polyporus arcularius HHB13444</name>
    <dbReference type="NCBI Taxonomy" id="1314778"/>
    <lineage>
        <taxon>Eukaryota</taxon>
        <taxon>Fungi</taxon>
        <taxon>Dikarya</taxon>
        <taxon>Basidiomycota</taxon>
        <taxon>Agaricomycotina</taxon>
        <taxon>Agaricomycetes</taxon>
        <taxon>Polyporales</taxon>
        <taxon>Polyporaceae</taxon>
        <taxon>Polyporus</taxon>
    </lineage>
</organism>
<evidence type="ECO:0000313" key="1">
    <source>
        <dbReference type="EMBL" id="TFK88960.1"/>
    </source>
</evidence>
<gene>
    <name evidence="1" type="ORF">K466DRAFT_51210</name>
</gene>
<evidence type="ECO:0000313" key="2">
    <source>
        <dbReference type="Proteomes" id="UP000308197"/>
    </source>
</evidence>
<sequence length="183" mass="20457">MTHHAFHACDHVARVGLHAGTFIAVAGLVLSHRNHASTSTDVMNLDRSDTALCHISLQRMPQYSHTAITLANQFTDPLRTCCLLSGCFLPSDVHCLSLSTICFLACGSRVPGSTMCITTWPRHRLSPRRRGHAIPNLLLRNKERQHKSKKTTSGPVVYHRDACRRSVDIPRQRSPFHSQIPLH</sequence>
<dbReference type="EMBL" id="ML211093">
    <property type="protein sequence ID" value="TFK88960.1"/>
    <property type="molecule type" value="Genomic_DNA"/>
</dbReference>
<dbReference type="Proteomes" id="UP000308197">
    <property type="component" value="Unassembled WGS sequence"/>
</dbReference>
<dbReference type="InParanoid" id="A0A5C3PL76"/>